<evidence type="ECO:0000256" key="1">
    <source>
        <dbReference type="SAM" id="MobiDB-lite"/>
    </source>
</evidence>
<dbReference type="VEuPathDB" id="ToxoDB:CSUI_006459"/>
<dbReference type="RefSeq" id="XP_067921411.1">
    <property type="nucleotide sequence ID" value="XM_068066618.1"/>
</dbReference>
<dbReference type="InterPro" id="IPR036378">
    <property type="entry name" value="FAS1_dom_sf"/>
</dbReference>
<accession>A0A2C6KTW4</accession>
<dbReference type="Pfam" id="PF02469">
    <property type="entry name" value="Fasciclin"/>
    <property type="match status" value="1"/>
</dbReference>
<feature type="compositionally biased region" description="Basic and acidic residues" evidence="1">
    <location>
        <begin position="290"/>
        <end position="304"/>
    </location>
</feature>
<dbReference type="SUPFAM" id="SSF82153">
    <property type="entry name" value="FAS1 domain"/>
    <property type="match status" value="1"/>
</dbReference>
<dbReference type="Proteomes" id="UP000221165">
    <property type="component" value="Unassembled WGS sequence"/>
</dbReference>
<protein>
    <submittedName>
        <fullName evidence="3">Fasciclin domain-containing protein</fullName>
    </submittedName>
</protein>
<comment type="caution">
    <text evidence="3">The sequence shown here is derived from an EMBL/GenBank/DDBJ whole genome shotgun (WGS) entry which is preliminary data.</text>
</comment>
<evidence type="ECO:0000259" key="2">
    <source>
        <dbReference type="PROSITE" id="PS50213"/>
    </source>
</evidence>
<feature type="region of interest" description="Disordered" evidence="1">
    <location>
        <begin position="1"/>
        <end position="24"/>
    </location>
</feature>
<dbReference type="InterPro" id="IPR000782">
    <property type="entry name" value="FAS1_domain"/>
</dbReference>
<name>A0A2C6KTW4_9APIC</name>
<dbReference type="PROSITE" id="PS50213">
    <property type="entry name" value="FAS1"/>
    <property type="match status" value="1"/>
</dbReference>
<dbReference type="Gene3D" id="2.30.180.10">
    <property type="entry name" value="FAS1 domain"/>
    <property type="match status" value="1"/>
</dbReference>
<dbReference type="EMBL" id="MIGC01003267">
    <property type="protein sequence ID" value="PHJ19715.1"/>
    <property type="molecule type" value="Genomic_DNA"/>
</dbReference>
<reference evidence="3 4" key="1">
    <citation type="journal article" date="2017" name="Int. J. Parasitol.">
        <title>The genome of the protozoan parasite Cystoisospora suis and a reverse vaccinology approach to identify vaccine candidates.</title>
        <authorList>
            <person name="Palmieri N."/>
            <person name="Shrestha A."/>
            <person name="Ruttkowski B."/>
            <person name="Beck T."/>
            <person name="Vogl C."/>
            <person name="Tomley F."/>
            <person name="Blake D.P."/>
            <person name="Joachim A."/>
        </authorList>
    </citation>
    <scope>NUCLEOTIDE SEQUENCE [LARGE SCALE GENOMIC DNA]</scope>
    <source>
        <strain evidence="3 4">Wien I</strain>
    </source>
</reference>
<organism evidence="3 4">
    <name type="scientific">Cystoisospora suis</name>
    <dbReference type="NCBI Taxonomy" id="483139"/>
    <lineage>
        <taxon>Eukaryota</taxon>
        <taxon>Sar</taxon>
        <taxon>Alveolata</taxon>
        <taxon>Apicomplexa</taxon>
        <taxon>Conoidasida</taxon>
        <taxon>Coccidia</taxon>
        <taxon>Eucoccidiorida</taxon>
        <taxon>Eimeriorina</taxon>
        <taxon>Sarcocystidae</taxon>
        <taxon>Cystoisospora</taxon>
    </lineage>
</organism>
<dbReference type="OrthoDB" id="330233at2759"/>
<sequence length="621" mass="66728">MSWTLSGHRRSVGKQSTPAASEPTRALSVQHLTLEYLGRLGRSSRQRLLVFVSPCSSMASLLSGIATLACLLSALAAAPGAQAAALPVDQNEASQKSAAVTFASGITGTTTSGSPRNPSILHLASVQDHAAMDPELSELNKLMQDCGATFYLEQTRDMTMFMPTNAAVKALLPVDLHKLPWEIKWRLLQYHIVPQEIINVEDIPLESSKTFSTWEGSNLKVTRKRAPGSLRAQSAPHAPSVYLVNEISTVVSDPPRIENFNGASYKIDRFLIPPDLDLRSVEVAPVEQRQNPEVKQHEQRERARANATTRTSGRPAAKNRGGEEPSSNAPTARTSQNRKHRRDGTTAAGLPAGPGPVGSDSQPAVGNGPDAPDFLQRINQQHARWSQDLYQADRLGAARSPGSAEAQELQAMHGLVGNAEVSVSQADSALVNPVQSSHSITSLAIEEEPSAYPSTAIEIDQNGPRPRNFGVPLSADSGEPSFAPHPLESLLVGNNEEQAELETENTHVRDREEPEHVKETGSDVQPLDSLLNSDFFDPHLASPSIAALGLTDGVLPEEELVTHFWSRPKQGVSSGTTSASSPEAPGYGGSENLSAQYHVEAKSSPFNALTNILALGRTYRM</sequence>
<feature type="domain" description="FAS1" evidence="2">
    <location>
        <begin position="123"/>
        <end position="271"/>
    </location>
</feature>
<gene>
    <name evidence="3" type="ORF">CSUI_006459</name>
</gene>
<dbReference type="SMART" id="SM00554">
    <property type="entry name" value="FAS1"/>
    <property type="match status" value="1"/>
</dbReference>
<feature type="compositionally biased region" description="Polar residues" evidence="1">
    <location>
        <begin position="571"/>
        <end position="581"/>
    </location>
</feature>
<evidence type="ECO:0000313" key="4">
    <source>
        <dbReference type="Proteomes" id="UP000221165"/>
    </source>
</evidence>
<feature type="region of interest" description="Disordered" evidence="1">
    <location>
        <begin position="566"/>
        <end position="591"/>
    </location>
</feature>
<proteinExistence type="predicted"/>
<evidence type="ECO:0000313" key="3">
    <source>
        <dbReference type="EMBL" id="PHJ19715.1"/>
    </source>
</evidence>
<dbReference type="AlphaFoldDB" id="A0A2C6KTW4"/>
<feature type="region of interest" description="Disordered" evidence="1">
    <location>
        <begin position="287"/>
        <end position="374"/>
    </location>
</feature>
<dbReference type="GeneID" id="94429829"/>
<keyword evidence="4" id="KW-1185">Reference proteome</keyword>
<feature type="compositionally biased region" description="Basic and acidic residues" evidence="1">
    <location>
        <begin position="504"/>
        <end position="521"/>
    </location>
</feature>
<feature type="region of interest" description="Disordered" evidence="1">
    <location>
        <begin position="502"/>
        <end position="526"/>
    </location>
</feature>
<feature type="compositionally biased region" description="Polar residues" evidence="1">
    <location>
        <begin position="325"/>
        <end position="335"/>
    </location>
</feature>